<dbReference type="Proteomes" id="UP001497700">
    <property type="component" value="Unassembled WGS sequence"/>
</dbReference>
<sequence length="306" mass="35476">MAPLDIFVIPELLENILVNLPVCDLLFNAQRVSKEWKSIVKRSPRIQKTLFMKSSQTSQDENQYTKNKILGGILGNFFSLYFTSDEPDDFTMAHSQSSKIDLSEFDYQLRFHYRPIWLADNASWRSMFVSQPPITRVHWHMDIGWDPMFFDCEKGMPTMAAELHFPEGLRMGDYYDLIVATLGIRTVKWPSLRPPKQSRGQHPSVPPLPPLTVAQWNKERMGAAEKDGALLISQVVYRRDIFAPPGARDDWWPRTDLREKYHKRLVKLEKREPDPNALLRYKYTALDPQSTSSMDQFLQAVTTLAP</sequence>
<keyword evidence="2" id="KW-1185">Reference proteome</keyword>
<protein>
    <submittedName>
        <fullName evidence="1">Uncharacterized protein</fullName>
    </submittedName>
</protein>
<evidence type="ECO:0000313" key="2">
    <source>
        <dbReference type="Proteomes" id="UP001497700"/>
    </source>
</evidence>
<accession>A0ACB9YXA9</accession>
<reference evidence="1 2" key="1">
    <citation type="journal article" date="2022" name="New Phytol.">
        <title>Ecological generalism drives hyperdiversity of secondary metabolite gene clusters in xylarialean endophytes.</title>
        <authorList>
            <person name="Franco M.E.E."/>
            <person name="Wisecaver J.H."/>
            <person name="Arnold A.E."/>
            <person name="Ju Y.M."/>
            <person name="Slot J.C."/>
            <person name="Ahrendt S."/>
            <person name="Moore L.P."/>
            <person name="Eastman K.E."/>
            <person name="Scott K."/>
            <person name="Konkel Z."/>
            <person name="Mondo S.J."/>
            <person name="Kuo A."/>
            <person name="Hayes R.D."/>
            <person name="Haridas S."/>
            <person name="Andreopoulos B."/>
            <person name="Riley R."/>
            <person name="LaButti K."/>
            <person name="Pangilinan J."/>
            <person name="Lipzen A."/>
            <person name="Amirebrahimi M."/>
            <person name="Yan J."/>
            <person name="Adam C."/>
            <person name="Keymanesh K."/>
            <person name="Ng V."/>
            <person name="Louie K."/>
            <person name="Northen T."/>
            <person name="Drula E."/>
            <person name="Henrissat B."/>
            <person name="Hsieh H.M."/>
            <person name="Youens-Clark K."/>
            <person name="Lutzoni F."/>
            <person name="Miadlikowska J."/>
            <person name="Eastwood D.C."/>
            <person name="Hamelin R.C."/>
            <person name="Grigoriev I.V."/>
            <person name="U'Ren J.M."/>
        </authorList>
    </citation>
    <scope>NUCLEOTIDE SEQUENCE [LARGE SCALE GENOMIC DNA]</scope>
    <source>
        <strain evidence="1 2">CBS 119005</strain>
    </source>
</reference>
<dbReference type="EMBL" id="MU393492">
    <property type="protein sequence ID" value="KAI4864052.1"/>
    <property type="molecule type" value="Genomic_DNA"/>
</dbReference>
<proteinExistence type="predicted"/>
<comment type="caution">
    <text evidence="1">The sequence shown here is derived from an EMBL/GenBank/DDBJ whole genome shotgun (WGS) entry which is preliminary data.</text>
</comment>
<name>A0ACB9YXA9_9PEZI</name>
<gene>
    <name evidence="1" type="ORF">F4820DRAFT_449366</name>
</gene>
<organism evidence="1 2">
    <name type="scientific">Hypoxylon rubiginosum</name>
    <dbReference type="NCBI Taxonomy" id="110542"/>
    <lineage>
        <taxon>Eukaryota</taxon>
        <taxon>Fungi</taxon>
        <taxon>Dikarya</taxon>
        <taxon>Ascomycota</taxon>
        <taxon>Pezizomycotina</taxon>
        <taxon>Sordariomycetes</taxon>
        <taxon>Xylariomycetidae</taxon>
        <taxon>Xylariales</taxon>
        <taxon>Hypoxylaceae</taxon>
        <taxon>Hypoxylon</taxon>
    </lineage>
</organism>
<evidence type="ECO:0000313" key="1">
    <source>
        <dbReference type="EMBL" id="KAI4864052.1"/>
    </source>
</evidence>